<evidence type="ECO:0000256" key="2">
    <source>
        <dbReference type="SAM" id="Phobius"/>
    </source>
</evidence>
<feature type="region of interest" description="Disordered" evidence="1">
    <location>
        <begin position="150"/>
        <end position="174"/>
    </location>
</feature>
<keyword evidence="2" id="KW-0472">Membrane</keyword>
<dbReference type="AlphaFoldDB" id="A0A6S6WGA7"/>
<keyword evidence="2" id="KW-1133">Transmembrane helix</keyword>
<feature type="signal peptide" evidence="3">
    <location>
        <begin position="1"/>
        <end position="21"/>
    </location>
</feature>
<organism evidence="4 5">
    <name type="scientific">Pyrenophora teres f. teres</name>
    <dbReference type="NCBI Taxonomy" id="97479"/>
    <lineage>
        <taxon>Eukaryota</taxon>
        <taxon>Fungi</taxon>
        <taxon>Dikarya</taxon>
        <taxon>Ascomycota</taxon>
        <taxon>Pezizomycotina</taxon>
        <taxon>Dothideomycetes</taxon>
        <taxon>Pleosporomycetidae</taxon>
        <taxon>Pleosporales</taxon>
        <taxon>Pleosporineae</taxon>
        <taxon>Pleosporaceae</taxon>
        <taxon>Pyrenophora</taxon>
    </lineage>
</organism>
<reference evidence="4" key="1">
    <citation type="submission" date="2021-02" db="EMBL/GenBank/DDBJ databases">
        <authorList>
            <person name="Syme A R."/>
            <person name="Syme A R."/>
            <person name="Moolhuijzen P."/>
        </authorList>
    </citation>
    <scope>NUCLEOTIDE SEQUENCE</scope>
    <source>
        <strain evidence="4">W1-1</strain>
    </source>
</reference>
<dbReference type="EMBL" id="HG992987">
    <property type="protein sequence ID" value="CAE7215729.1"/>
    <property type="molecule type" value="Genomic_DNA"/>
</dbReference>
<feature type="chain" id="PRO_5043478835" evidence="3">
    <location>
        <begin position="22"/>
        <end position="261"/>
    </location>
</feature>
<keyword evidence="2" id="KW-0812">Transmembrane</keyword>
<evidence type="ECO:0000256" key="3">
    <source>
        <dbReference type="SAM" id="SignalP"/>
    </source>
</evidence>
<name>A0A6S6WGA7_9PLEO</name>
<proteinExistence type="predicted"/>
<feature type="transmembrane region" description="Helical" evidence="2">
    <location>
        <begin position="179"/>
        <end position="202"/>
    </location>
</feature>
<accession>A0A6S6WGA7</accession>
<sequence length="261" mass="27296">MLGIRYSGLVVALSSLAVVAADGPTSIFIDSIPEYRLLAQCAEKEVSTIVRDMVYGCGDGGNGAYQSFACFCYESSAKFSSMIGAHVQTVCPKDPSQNTTALQVFSSYCEAGQSMLAQPAGSATFTATSSSAPSKPSAFASPASMPVSVSSTPTATSTVPSSSSSPSPAPAPKKKSHTVAIAVSVIVPIFVVAFGILAFFFLRSRKPNMTNGPVELCEEAVEQPEMAHEVDAYYKAEMPSGIMAHELGGNELNAERLREGH</sequence>
<protein>
    <submittedName>
        <fullName evidence="4">SKG6 multi-domain protein</fullName>
    </submittedName>
</protein>
<evidence type="ECO:0000256" key="1">
    <source>
        <dbReference type="SAM" id="MobiDB-lite"/>
    </source>
</evidence>
<feature type="compositionally biased region" description="Low complexity" evidence="1">
    <location>
        <begin position="150"/>
        <end position="166"/>
    </location>
</feature>
<gene>
    <name evidence="4" type="ORF">PTTW11_10732</name>
</gene>
<dbReference type="Proteomes" id="UP000472372">
    <property type="component" value="Chromosome 11"/>
</dbReference>
<evidence type="ECO:0000313" key="4">
    <source>
        <dbReference type="EMBL" id="CAE7215729.1"/>
    </source>
</evidence>
<evidence type="ECO:0000313" key="5">
    <source>
        <dbReference type="Proteomes" id="UP000472372"/>
    </source>
</evidence>
<keyword evidence="3" id="KW-0732">Signal</keyword>